<name>A0A369JYG9_HYPMA</name>
<comment type="caution">
    <text evidence="1">The sequence shown here is derived from an EMBL/GenBank/DDBJ whole genome shotgun (WGS) entry which is preliminary data.</text>
</comment>
<accession>A0A369JYG9</accession>
<reference evidence="1" key="1">
    <citation type="submission" date="2018-04" db="EMBL/GenBank/DDBJ databases">
        <title>Whole genome sequencing of Hypsizygus marmoreus.</title>
        <authorList>
            <person name="Choi I.-G."/>
            <person name="Min B."/>
            <person name="Kim J.-G."/>
            <person name="Kim S."/>
            <person name="Oh Y.-L."/>
            <person name="Kong W.-S."/>
            <person name="Park H."/>
            <person name="Jeong J."/>
            <person name="Song E.-S."/>
        </authorList>
    </citation>
    <scope>NUCLEOTIDE SEQUENCE [LARGE SCALE GENOMIC DNA]</scope>
    <source>
        <strain evidence="1">51987-8</strain>
    </source>
</reference>
<sequence>MPGSLRKTILEEAHECSFNSAYARPEKLWQKLRKVPWKSHDPSISIEQSSEEIAASLRMR</sequence>
<protein>
    <submittedName>
        <fullName evidence="1">Uncharacterized protein</fullName>
    </submittedName>
</protein>
<gene>
    <name evidence="1" type="ORF">Hypma_008173</name>
</gene>
<dbReference type="EMBL" id="LUEZ02000042">
    <property type="protein sequence ID" value="RDB24683.1"/>
    <property type="molecule type" value="Genomic_DNA"/>
</dbReference>
<dbReference type="Proteomes" id="UP000076154">
    <property type="component" value="Unassembled WGS sequence"/>
</dbReference>
<evidence type="ECO:0000313" key="1">
    <source>
        <dbReference type="EMBL" id="RDB24683.1"/>
    </source>
</evidence>
<organism evidence="1 2">
    <name type="scientific">Hypsizygus marmoreus</name>
    <name type="common">White beech mushroom</name>
    <name type="synonym">Agaricus marmoreus</name>
    <dbReference type="NCBI Taxonomy" id="39966"/>
    <lineage>
        <taxon>Eukaryota</taxon>
        <taxon>Fungi</taxon>
        <taxon>Dikarya</taxon>
        <taxon>Basidiomycota</taxon>
        <taxon>Agaricomycotina</taxon>
        <taxon>Agaricomycetes</taxon>
        <taxon>Agaricomycetidae</taxon>
        <taxon>Agaricales</taxon>
        <taxon>Tricholomatineae</taxon>
        <taxon>Lyophyllaceae</taxon>
        <taxon>Hypsizygus</taxon>
    </lineage>
</organism>
<evidence type="ECO:0000313" key="2">
    <source>
        <dbReference type="Proteomes" id="UP000076154"/>
    </source>
</evidence>
<dbReference type="AlphaFoldDB" id="A0A369JYG9"/>
<keyword evidence="2" id="KW-1185">Reference proteome</keyword>
<proteinExistence type="predicted"/>
<dbReference type="InParanoid" id="A0A369JYG9"/>